<evidence type="ECO:0000313" key="4">
    <source>
        <dbReference type="EMBL" id="ENZ18734.1"/>
    </source>
</evidence>
<keyword evidence="1" id="KW-0808">Transferase</keyword>
<dbReference type="Gene3D" id="3.40.50.2000">
    <property type="entry name" value="Glycogen Phosphorylase B"/>
    <property type="match status" value="2"/>
</dbReference>
<dbReference type="PANTHER" id="PTHR46401:SF2">
    <property type="entry name" value="GLYCOSYLTRANSFERASE WBBK-RELATED"/>
    <property type="match status" value="1"/>
</dbReference>
<dbReference type="GO" id="GO:0016757">
    <property type="term" value="F:glycosyltransferase activity"/>
    <property type="evidence" value="ECO:0007669"/>
    <property type="project" value="InterPro"/>
</dbReference>
<protein>
    <recommendedName>
        <fullName evidence="6">Glycosyltransferase subfamily 4-like N-terminal domain-containing protein</fullName>
    </recommendedName>
</protein>
<evidence type="ECO:0000259" key="2">
    <source>
        <dbReference type="Pfam" id="PF00534"/>
    </source>
</evidence>
<evidence type="ECO:0008006" key="6">
    <source>
        <dbReference type="Google" id="ProtNLM"/>
    </source>
</evidence>
<dbReference type="PANTHER" id="PTHR46401">
    <property type="entry name" value="GLYCOSYLTRANSFERASE WBBK-RELATED"/>
    <property type="match status" value="1"/>
</dbReference>
<dbReference type="HOGENOM" id="CLU_009583_28_3_9"/>
<feature type="domain" description="Glycosyl transferase family 1" evidence="2">
    <location>
        <begin position="225"/>
        <end position="384"/>
    </location>
</feature>
<dbReference type="GeneID" id="57964573"/>
<evidence type="ECO:0000259" key="3">
    <source>
        <dbReference type="Pfam" id="PF13439"/>
    </source>
</evidence>
<dbReference type="InterPro" id="IPR001296">
    <property type="entry name" value="Glyco_trans_1"/>
</dbReference>
<evidence type="ECO:0000256" key="1">
    <source>
        <dbReference type="ARBA" id="ARBA00022679"/>
    </source>
</evidence>
<dbReference type="RefSeq" id="WP_002584029.1">
    <property type="nucleotide sequence ID" value="NZ_KB850998.1"/>
</dbReference>
<accession>A0A0E2HSX8</accession>
<evidence type="ECO:0000313" key="5">
    <source>
        <dbReference type="Proteomes" id="UP000013085"/>
    </source>
</evidence>
<dbReference type="Pfam" id="PF00534">
    <property type="entry name" value="Glycos_transf_1"/>
    <property type="match status" value="1"/>
</dbReference>
<comment type="caution">
    <text evidence="4">The sequence shown here is derived from an EMBL/GenBank/DDBJ whole genome shotgun (WGS) entry which is preliminary data.</text>
</comment>
<name>A0A0E2HSX8_9FIRM</name>
<dbReference type="GO" id="GO:0009103">
    <property type="term" value="P:lipopolysaccharide biosynthetic process"/>
    <property type="evidence" value="ECO:0007669"/>
    <property type="project" value="TreeGrafter"/>
</dbReference>
<reference evidence="4 5" key="1">
    <citation type="submission" date="2013-01" db="EMBL/GenBank/DDBJ databases">
        <title>The Genome Sequence of Clostridium clostridioforme 90A8.</title>
        <authorList>
            <consortium name="The Broad Institute Genome Sequencing Platform"/>
            <person name="Earl A."/>
            <person name="Ward D."/>
            <person name="Feldgarden M."/>
            <person name="Gevers D."/>
            <person name="Courvalin P."/>
            <person name="Lambert T."/>
            <person name="Walker B."/>
            <person name="Young S.K."/>
            <person name="Zeng Q."/>
            <person name="Gargeya S."/>
            <person name="Fitzgerald M."/>
            <person name="Haas B."/>
            <person name="Abouelleil A."/>
            <person name="Alvarado L."/>
            <person name="Arachchi H.M."/>
            <person name="Berlin A.M."/>
            <person name="Chapman S.B."/>
            <person name="Dewar J."/>
            <person name="Goldberg J."/>
            <person name="Griggs A."/>
            <person name="Gujja S."/>
            <person name="Hansen M."/>
            <person name="Howarth C."/>
            <person name="Imamovic A."/>
            <person name="Larimer J."/>
            <person name="McCowan C."/>
            <person name="Murphy C."/>
            <person name="Neiman D."/>
            <person name="Pearson M."/>
            <person name="Priest M."/>
            <person name="Roberts A."/>
            <person name="Saif S."/>
            <person name="Shea T."/>
            <person name="Sisk P."/>
            <person name="Sykes S."/>
            <person name="Wortman J."/>
            <person name="Nusbaum C."/>
            <person name="Birren B."/>
        </authorList>
    </citation>
    <scope>NUCLEOTIDE SEQUENCE [LARGE SCALE GENOMIC DNA]</scope>
    <source>
        <strain evidence="4 5">90A8</strain>
    </source>
</reference>
<dbReference type="Pfam" id="PF13439">
    <property type="entry name" value="Glyco_transf_4"/>
    <property type="match status" value="1"/>
</dbReference>
<organism evidence="4 5">
    <name type="scientific">[Clostridium] clostridioforme 90A8</name>
    <dbReference type="NCBI Taxonomy" id="999408"/>
    <lineage>
        <taxon>Bacteria</taxon>
        <taxon>Bacillati</taxon>
        <taxon>Bacillota</taxon>
        <taxon>Clostridia</taxon>
        <taxon>Lachnospirales</taxon>
        <taxon>Lachnospiraceae</taxon>
        <taxon>Enterocloster</taxon>
    </lineage>
</organism>
<dbReference type="AlphaFoldDB" id="A0A0E2HSX8"/>
<proteinExistence type="predicted"/>
<dbReference type="EMBL" id="AGYR01000007">
    <property type="protein sequence ID" value="ENZ18734.1"/>
    <property type="molecule type" value="Genomic_DNA"/>
</dbReference>
<dbReference type="SUPFAM" id="SSF53756">
    <property type="entry name" value="UDP-Glycosyltransferase/glycogen phosphorylase"/>
    <property type="match status" value="1"/>
</dbReference>
<dbReference type="Proteomes" id="UP000013085">
    <property type="component" value="Unassembled WGS sequence"/>
</dbReference>
<gene>
    <name evidence="4" type="ORF">HMPREF1090_01051</name>
</gene>
<feature type="domain" description="Glycosyltransferase subfamily 4-like N-terminal" evidence="3">
    <location>
        <begin position="57"/>
        <end position="217"/>
    </location>
</feature>
<dbReference type="InterPro" id="IPR028098">
    <property type="entry name" value="Glyco_trans_4-like_N"/>
</dbReference>
<dbReference type="PATRIC" id="fig|999408.3.peg.1124"/>
<sequence length="414" mass="47181">MKVLYINTVCGRSSTGGIIRDIDAVLRINGHESLTLFGRYTAPDNINSICIDNKLDVYMHVLITRLFDRQGFGSICATKRAIRIIEDYKPDIIHIHNIHGNYINIKLLFSYLKKCGIPIVWTMHDCWPFTGHCPHYIYNACYKWRDDVCSKCPRKKEYPASYLLDNSTRNFLEKRELFTGVPNLIITTVSDWLKEQVKESFLSEYPVLRIYNGIDCDKYRPKESDIRKRLNIAEDRKIILSIADGWSERKGMSLIFSIDQKLRQLNLPVQFLMVGVQKELILKIPDSIIALQRTDSIDALVELYSTADIMFNPSQVETFGLVNVEALACGTPVITMGSTACPESVDSTCGVVINISNSLIDSVVDAITILLKNKPSKECCRKKALSFSKENSYISYIELYKKCLKGDVGHYEQK</sequence>